<dbReference type="Gene3D" id="3.90.1150.10">
    <property type="entry name" value="Aspartate Aminotransferase, domain 1"/>
    <property type="match status" value="1"/>
</dbReference>
<evidence type="ECO:0000256" key="2">
    <source>
        <dbReference type="ARBA" id="ARBA00022576"/>
    </source>
</evidence>
<dbReference type="InterPro" id="IPR015422">
    <property type="entry name" value="PyrdxlP-dep_Trfase_small"/>
</dbReference>
<dbReference type="GO" id="GO:0008483">
    <property type="term" value="F:transaminase activity"/>
    <property type="evidence" value="ECO:0007669"/>
    <property type="project" value="UniProtKB-KW"/>
</dbReference>
<evidence type="ECO:0000256" key="1">
    <source>
        <dbReference type="ARBA" id="ARBA00001933"/>
    </source>
</evidence>
<sequence>MGRQTQIYADPALNAEIWDIEGRPYIDAAAGSAVVNTGHCHPKVMAAVFGQVGRFTHTCHQVPPCETCIRLAERLNAAVPGDFAKKTVFVTTGARIGGTSGGNPLGIAAAHAVLDVPREAGRAPCPLGRRGGGG</sequence>
<evidence type="ECO:0000313" key="5">
    <source>
        <dbReference type="Proteomes" id="UP000240800"/>
    </source>
</evidence>
<dbReference type="Gene3D" id="3.40.640.10">
    <property type="entry name" value="Type I PLP-dependent aspartate aminotransferase-like (Major domain)"/>
    <property type="match status" value="1"/>
</dbReference>
<dbReference type="Proteomes" id="UP000240800">
    <property type="component" value="Unassembled WGS sequence"/>
</dbReference>
<evidence type="ECO:0000313" key="4">
    <source>
        <dbReference type="EMBL" id="PTM81548.1"/>
    </source>
</evidence>
<keyword evidence="2 4" id="KW-0808">Transferase</keyword>
<organism evidence="4 5">
    <name type="scientific">Cereibacter johrii</name>
    <dbReference type="NCBI Taxonomy" id="445629"/>
    <lineage>
        <taxon>Bacteria</taxon>
        <taxon>Pseudomonadati</taxon>
        <taxon>Pseudomonadota</taxon>
        <taxon>Alphaproteobacteria</taxon>
        <taxon>Rhodobacterales</taxon>
        <taxon>Paracoccaceae</taxon>
        <taxon>Cereibacter</taxon>
    </lineage>
</organism>
<keyword evidence="3" id="KW-0663">Pyridoxal phosphate</keyword>
<dbReference type="SUPFAM" id="SSF53383">
    <property type="entry name" value="PLP-dependent transferases"/>
    <property type="match status" value="1"/>
</dbReference>
<reference evidence="4 5" key="1">
    <citation type="submission" date="2018-04" db="EMBL/GenBank/DDBJ databases">
        <title>Genomic Encyclopedia of Type Strains, Phase III (KMG-III): the genomes of soil and plant-associated and newly described type strains.</title>
        <authorList>
            <person name="Whitman W."/>
        </authorList>
    </citation>
    <scope>NUCLEOTIDE SEQUENCE [LARGE SCALE GENOMIC DNA]</scope>
    <source>
        <strain evidence="4 5">JA192</strain>
    </source>
</reference>
<dbReference type="InterPro" id="IPR015424">
    <property type="entry name" value="PyrdxlP-dep_Trfase"/>
</dbReference>
<dbReference type="EMBL" id="PZZW01000001">
    <property type="protein sequence ID" value="PTM81548.1"/>
    <property type="molecule type" value="Genomic_DNA"/>
</dbReference>
<name>A0ABX5JEN2_9RHOB</name>
<accession>A0ABX5JEN2</accession>
<dbReference type="InterPro" id="IPR015421">
    <property type="entry name" value="PyrdxlP-dep_Trfase_major"/>
</dbReference>
<gene>
    <name evidence="4" type="ORF">C8J29_101490</name>
</gene>
<dbReference type="InterPro" id="IPR005814">
    <property type="entry name" value="Aminotrans_3"/>
</dbReference>
<proteinExistence type="predicted"/>
<comment type="cofactor">
    <cofactor evidence="1">
        <name>pyridoxal 5'-phosphate</name>
        <dbReference type="ChEBI" id="CHEBI:597326"/>
    </cofactor>
</comment>
<dbReference type="PANTHER" id="PTHR11986">
    <property type="entry name" value="AMINOTRANSFERASE CLASS III"/>
    <property type="match status" value="1"/>
</dbReference>
<comment type="caution">
    <text evidence="4">The sequence shown here is derived from an EMBL/GenBank/DDBJ whole genome shotgun (WGS) entry which is preliminary data.</text>
</comment>
<protein>
    <submittedName>
        <fullName evidence="4">Aminotransferase class III</fullName>
    </submittedName>
</protein>
<keyword evidence="5" id="KW-1185">Reference proteome</keyword>
<keyword evidence="2 4" id="KW-0032">Aminotransferase</keyword>
<dbReference type="InterPro" id="IPR050103">
    <property type="entry name" value="Class-III_PLP-dep_AT"/>
</dbReference>
<evidence type="ECO:0000256" key="3">
    <source>
        <dbReference type="ARBA" id="ARBA00022898"/>
    </source>
</evidence>
<dbReference type="Pfam" id="PF00202">
    <property type="entry name" value="Aminotran_3"/>
    <property type="match status" value="1"/>
</dbReference>